<comment type="similarity">
    <text evidence="1 5 6">Belongs to the bacterial ribosomal protein bS21 family.</text>
</comment>
<dbReference type="Proteomes" id="UP000292958">
    <property type="component" value="Unassembled WGS sequence"/>
</dbReference>
<dbReference type="GO" id="GO:0003735">
    <property type="term" value="F:structural constituent of ribosome"/>
    <property type="evidence" value="ECO:0007669"/>
    <property type="project" value="InterPro"/>
</dbReference>
<evidence type="ECO:0000313" key="7">
    <source>
        <dbReference type="EMBL" id="RZU41441.1"/>
    </source>
</evidence>
<evidence type="ECO:0000256" key="3">
    <source>
        <dbReference type="ARBA" id="ARBA00023274"/>
    </source>
</evidence>
<dbReference type="HAMAP" id="MF_00358">
    <property type="entry name" value="Ribosomal_bS21"/>
    <property type="match status" value="1"/>
</dbReference>
<name>A0A4Q7YW82_9BACT</name>
<dbReference type="GO" id="GO:0005840">
    <property type="term" value="C:ribosome"/>
    <property type="evidence" value="ECO:0007669"/>
    <property type="project" value="UniProtKB-KW"/>
</dbReference>
<organism evidence="7 8">
    <name type="scientific">Edaphobacter modestus</name>
    <dbReference type="NCBI Taxonomy" id="388466"/>
    <lineage>
        <taxon>Bacteria</taxon>
        <taxon>Pseudomonadati</taxon>
        <taxon>Acidobacteriota</taxon>
        <taxon>Terriglobia</taxon>
        <taxon>Terriglobales</taxon>
        <taxon>Acidobacteriaceae</taxon>
        <taxon>Edaphobacter</taxon>
    </lineage>
</organism>
<dbReference type="InterPro" id="IPR038380">
    <property type="entry name" value="Ribosomal_bS21_sf"/>
</dbReference>
<dbReference type="GO" id="GO:0006412">
    <property type="term" value="P:translation"/>
    <property type="evidence" value="ECO:0007669"/>
    <property type="project" value="UniProtKB-UniRule"/>
</dbReference>
<proteinExistence type="inferred from homology"/>
<evidence type="ECO:0000256" key="6">
    <source>
        <dbReference type="RuleBase" id="RU000667"/>
    </source>
</evidence>
<evidence type="ECO:0000313" key="8">
    <source>
        <dbReference type="Proteomes" id="UP000292958"/>
    </source>
</evidence>
<reference evidence="7 8" key="1">
    <citation type="submission" date="2019-02" db="EMBL/GenBank/DDBJ databases">
        <title>Genomic Encyclopedia of Archaeal and Bacterial Type Strains, Phase II (KMG-II): from individual species to whole genera.</title>
        <authorList>
            <person name="Goeker M."/>
        </authorList>
    </citation>
    <scope>NUCLEOTIDE SEQUENCE [LARGE SCALE GENOMIC DNA]</scope>
    <source>
        <strain evidence="7 8">DSM 18101</strain>
    </source>
</reference>
<evidence type="ECO:0000256" key="1">
    <source>
        <dbReference type="ARBA" id="ARBA00006640"/>
    </source>
</evidence>
<evidence type="ECO:0000256" key="2">
    <source>
        <dbReference type="ARBA" id="ARBA00022980"/>
    </source>
</evidence>
<gene>
    <name evidence="5" type="primary">rpsU</name>
    <name evidence="7" type="ORF">BDD14_2963</name>
</gene>
<evidence type="ECO:0000256" key="4">
    <source>
        <dbReference type="ARBA" id="ARBA00035135"/>
    </source>
</evidence>
<dbReference type="AlphaFoldDB" id="A0A4Q7YW82"/>
<dbReference type="EMBL" id="SHKW01000001">
    <property type="protein sequence ID" value="RZU41441.1"/>
    <property type="molecule type" value="Genomic_DNA"/>
</dbReference>
<keyword evidence="2 5" id="KW-0689">Ribosomal protein</keyword>
<accession>A0A4Q7YW82</accession>
<keyword evidence="8" id="KW-1185">Reference proteome</keyword>
<keyword evidence="3 5" id="KW-0687">Ribonucleoprotein</keyword>
<dbReference type="PANTHER" id="PTHR21109">
    <property type="entry name" value="MITOCHONDRIAL 28S RIBOSOMAL PROTEIN S21"/>
    <property type="match status" value="1"/>
</dbReference>
<sequence>MKYPVTVPLWECLEVFFLAEVRVQEGEPLENALRRFKRKVQTEDIIKEVKRHSFYLKPGEKKRVKEALARKRNRKKVRKEQD</sequence>
<dbReference type="InterPro" id="IPR001911">
    <property type="entry name" value="Ribosomal_bS21"/>
</dbReference>
<dbReference type="GO" id="GO:1990904">
    <property type="term" value="C:ribonucleoprotein complex"/>
    <property type="evidence" value="ECO:0007669"/>
    <property type="project" value="UniProtKB-KW"/>
</dbReference>
<protein>
    <recommendedName>
        <fullName evidence="4 5">Small ribosomal subunit protein bS21</fullName>
    </recommendedName>
</protein>
<dbReference type="PANTHER" id="PTHR21109:SF0">
    <property type="entry name" value="SMALL RIBOSOMAL SUBUNIT PROTEIN BS21M"/>
    <property type="match status" value="1"/>
</dbReference>
<dbReference type="Gene3D" id="1.20.5.1150">
    <property type="entry name" value="Ribosomal protein S8"/>
    <property type="match status" value="1"/>
</dbReference>
<dbReference type="NCBIfam" id="TIGR00030">
    <property type="entry name" value="S21p"/>
    <property type="match status" value="1"/>
</dbReference>
<evidence type="ECO:0000256" key="5">
    <source>
        <dbReference type="HAMAP-Rule" id="MF_00358"/>
    </source>
</evidence>
<dbReference type="Pfam" id="PF01165">
    <property type="entry name" value="Ribosomal_S21"/>
    <property type="match status" value="1"/>
</dbReference>
<comment type="caution">
    <text evidence="7">The sequence shown here is derived from an EMBL/GenBank/DDBJ whole genome shotgun (WGS) entry which is preliminary data.</text>
</comment>
<dbReference type="PRINTS" id="PR00976">
    <property type="entry name" value="RIBOSOMALS21"/>
</dbReference>